<feature type="region of interest" description="Disordered" evidence="1">
    <location>
        <begin position="1"/>
        <end position="67"/>
    </location>
</feature>
<comment type="caution">
    <text evidence="2">The sequence shown here is derived from an EMBL/GenBank/DDBJ whole genome shotgun (WGS) entry which is preliminary data.</text>
</comment>
<feature type="region of interest" description="Disordered" evidence="1">
    <location>
        <begin position="83"/>
        <end position="159"/>
    </location>
</feature>
<feature type="non-terminal residue" evidence="2">
    <location>
        <position position="189"/>
    </location>
</feature>
<dbReference type="HOGENOM" id="CLU_1437658_0_0_1"/>
<evidence type="ECO:0000256" key="1">
    <source>
        <dbReference type="SAM" id="MobiDB-lite"/>
    </source>
</evidence>
<sequence>RSGLGSSSSSSSRLESEEWSLEVDIEAEAGCGDGTGGISVMYPSSDDGMPPLLVPAQSQTPSLTNFRYGSLVPAPLRIHRPQEMESQATPHHSRQVQAPTTPDGREHQASRTSSHPHPLQSHPLDDTISSDGHHLASKEAGSTQEDSDMHQNPPFQNSIPAHHHVLQPLAPRRRYNDSIIGHYMLATHT</sequence>
<gene>
    <name evidence="2" type="ORF">A1O3_10310</name>
</gene>
<organism evidence="2 3">
    <name type="scientific">Capronia epimyces CBS 606.96</name>
    <dbReference type="NCBI Taxonomy" id="1182542"/>
    <lineage>
        <taxon>Eukaryota</taxon>
        <taxon>Fungi</taxon>
        <taxon>Dikarya</taxon>
        <taxon>Ascomycota</taxon>
        <taxon>Pezizomycotina</taxon>
        <taxon>Eurotiomycetes</taxon>
        <taxon>Chaetothyriomycetidae</taxon>
        <taxon>Chaetothyriales</taxon>
        <taxon>Herpotrichiellaceae</taxon>
        <taxon>Capronia</taxon>
    </lineage>
</organism>
<feature type="compositionally biased region" description="Polar residues" evidence="1">
    <location>
        <begin position="56"/>
        <end position="67"/>
    </location>
</feature>
<keyword evidence="3" id="KW-1185">Reference proteome</keyword>
<dbReference type="EMBL" id="AMGY01000011">
    <property type="protein sequence ID" value="EXJ77152.1"/>
    <property type="molecule type" value="Genomic_DNA"/>
</dbReference>
<proteinExistence type="predicted"/>
<dbReference type="Proteomes" id="UP000019478">
    <property type="component" value="Unassembled WGS sequence"/>
</dbReference>
<feature type="compositionally biased region" description="Acidic residues" evidence="1">
    <location>
        <begin position="17"/>
        <end position="27"/>
    </location>
</feature>
<name>W9X9K8_9EURO</name>
<feature type="compositionally biased region" description="Polar residues" evidence="1">
    <location>
        <begin position="84"/>
        <end position="100"/>
    </location>
</feature>
<dbReference type="RefSeq" id="XP_007738590.1">
    <property type="nucleotide sequence ID" value="XM_007740400.1"/>
</dbReference>
<dbReference type="AlphaFoldDB" id="W9X9K8"/>
<dbReference type="GeneID" id="19174390"/>
<feature type="non-terminal residue" evidence="2">
    <location>
        <position position="1"/>
    </location>
</feature>
<feature type="compositionally biased region" description="Low complexity" evidence="1">
    <location>
        <begin position="1"/>
        <end position="13"/>
    </location>
</feature>
<evidence type="ECO:0000313" key="3">
    <source>
        <dbReference type="Proteomes" id="UP000019478"/>
    </source>
</evidence>
<protein>
    <submittedName>
        <fullName evidence="2">Uncharacterized protein</fullName>
    </submittedName>
</protein>
<evidence type="ECO:0000313" key="2">
    <source>
        <dbReference type="EMBL" id="EXJ77152.1"/>
    </source>
</evidence>
<reference evidence="2 3" key="1">
    <citation type="submission" date="2013-03" db="EMBL/GenBank/DDBJ databases">
        <title>The Genome Sequence of Capronia epimyces CBS 606.96.</title>
        <authorList>
            <consortium name="The Broad Institute Genomics Platform"/>
            <person name="Cuomo C."/>
            <person name="de Hoog S."/>
            <person name="Gorbushina A."/>
            <person name="Walker B."/>
            <person name="Young S.K."/>
            <person name="Zeng Q."/>
            <person name="Gargeya S."/>
            <person name="Fitzgerald M."/>
            <person name="Haas B."/>
            <person name="Abouelleil A."/>
            <person name="Allen A.W."/>
            <person name="Alvarado L."/>
            <person name="Arachchi H.M."/>
            <person name="Berlin A.M."/>
            <person name="Chapman S.B."/>
            <person name="Gainer-Dewar J."/>
            <person name="Goldberg J."/>
            <person name="Griggs A."/>
            <person name="Gujja S."/>
            <person name="Hansen M."/>
            <person name="Howarth C."/>
            <person name="Imamovic A."/>
            <person name="Ireland A."/>
            <person name="Larimer J."/>
            <person name="McCowan C."/>
            <person name="Murphy C."/>
            <person name="Pearson M."/>
            <person name="Poon T.W."/>
            <person name="Priest M."/>
            <person name="Roberts A."/>
            <person name="Saif S."/>
            <person name="Shea T."/>
            <person name="Sisk P."/>
            <person name="Sykes S."/>
            <person name="Wortman J."/>
            <person name="Nusbaum C."/>
            <person name="Birren B."/>
        </authorList>
    </citation>
    <scope>NUCLEOTIDE SEQUENCE [LARGE SCALE GENOMIC DNA]</scope>
    <source>
        <strain evidence="2 3">CBS 606.96</strain>
    </source>
</reference>
<accession>W9X9K8</accession>